<dbReference type="EMBL" id="LAZR01049949">
    <property type="protein sequence ID" value="KKK88445.1"/>
    <property type="molecule type" value="Genomic_DNA"/>
</dbReference>
<proteinExistence type="predicted"/>
<organism evidence="1">
    <name type="scientific">marine sediment metagenome</name>
    <dbReference type="NCBI Taxonomy" id="412755"/>
    <lineage>
        <taxon>unclassified sequences</taxon>
        <taxon>metagenomes</taxon>
        <taxon>ecological metagenomes</taxon>
    </lineage>
</organism>
<accession>A0A0F8ZR37</accession>
<name>A0A0F8ZR37_9ZZZZ</name>
<reference evidence="1" key="1">
    <citation type="journal article" date="2015" name="Nature">
        <title>Complex archaea that bridge the gap between prokaryotes and eukaryotes.</title>
        <authorList>
            <person name="Spang A."/>
            <person name="Saw J.H."/>
            <person name="Jorgensen S.L."/>
            <person name="Zaremba-Niedzwiedzka K."/>
            <person name="Martijn J."/>
            <person name="Lind A.E."/>
            <person name="van Eijk R."/>
            <person name="Schleper C."/>
            <person name="Guy L."/>
            <person name="Ettema T.J."/>
        </authorList>
    </citation>
    <scope>NUCLEOTIDE SEQUENCE</scope>
</reference>
<evidence type="ECO:0000313" key="1">
    <source>
        <dbReference type="EMBL" id="KKK88445.1"/>
    </source>
</evidence>
<protein>
    <submittedName>
        <fullName evidence="1">Uncharacterized protein</fullName>
    </submittedName>
</protein>
<sequence length="79" mass="8760">MTSKVIKTSKVVDHLGTRYIVDVITDNGMSTRQESIGVYTDRAQADDVVFNIYSACVEEYGVDNVHVMTRELNTADSSV</sequence>
<comment type="caution">
    <text evidence="1">The sequence shown here is derived from an EMBL/GenBank/DDBJ whole genome shotgun (WGS) entry which is preliminary data.</text>
</comment>
<dbReference type="AlphaFoldDB" id="A0A0F8ZR37"/>
<gene>
    <name evidence="1" type="ORF">LCGC14_2743100</name>
</gene>